<evidence type="ECO:0000313" key="10">
    <source>
        <dbReference type="Proteomes" id="UP000012085"/>
    </source>
</evidence>
<dbReference type="GO" id="GO:0005886">
    <property type="term" value="C:plasma membrane"/>
    <property type="evidence" value="ECO:0007669"/>
    <property type="project" value="UniProtKB-SubCell"/>
</dbReference>
<evidence type="ECO:0000313" key="9">
    <source>
        <dbReference type="EMBL" id="EMT46531.1"/>
    </source>
</evidence>
<dbReference type="PANTHER" id="PTHR32322">
    <property type="entry name" value="INNER MEMBRANE TRANSPORTER"/>
    <property type="match status" value="1"/>
</dbReference>
<dbReference type="InterPro" id="IPR000620">
    <property type="entry name" value="EamA_dom"/>
</dbReference>
<evidence type="ECO:0000256" key="5">
    <source>
        <dbReference type="ARBA" id="ARBA00022989"/>
    </source>
</evidence>
<dbReference type="Proteomes" id="UP000012085">
    <property type="component" value="Unassembled WGS sequence"/>
</dbReference>
<feature type="transmembrane region" description="Helical" evidence="7">
    <location>
        <begin position="126"/>
        <end position="144"/>
    </location>
</feature>
<evidence type="ECO:0000256" key="2">
    <source>
        <dbReference type="ARBA" id="ARBA00007362"/>
    </source>
</evidence>
<feature type="transmembrane region" description="Helical" evidence="7">
    <location>
        <begin position="186"/>
        <end position="204"/>
    </location>
</feature>
<feature type="transmembrane region" description="Helical" evidence="7">
    <location>
        <begin position="156"/>
        <end position="174"/>
    </location>
</feature>
<accession>M8D6U5</accession>
<name>M8D6U5_9BACL</name>
<feature type="transmembrane region" description="Helical" evidence="7">
    <location>
        <begin position="99"/>
        <end position="119"/>
    </location>
</feature>
<dbReference type="EMBL" id="APCD01000004">
    <property type="protein sequence ID" value="EMT46531.1"/>
    <property type="molecule type" value="Genomic_DNA"/>
</dbReference>
<dbReference type="InterPro" id="IPR050638">
    <property type="entry name" value="AA-Vitamin_Transporters"/>
</dbReference>
<sequence>MSKRGKGLWMVIVAATMWGLSGTAAQWVFQQKHVGTEWLVCVRMMISGLCLLAFASFRGVPLFHIWRERSSWVLLILFSLVGMLGVQYTYFLSIAYGNAAAATLLQYLAPIYIVLYFFIRDRKRPSVPVWSALILAICGTFLLLTNGKLRELNISFLSFFWGMVSGLLLAFYTICSAKLLKKWDSLIIVGWAMVIGGVTIIPAVDSLFAPFVTLDFQTMIVISFIVICGTLLAFLLFIESIRYLSPTESSILSSVEPLSAIVASMLFLQVSFGFYQTIGSILIIATVLVLGKRKIVPPS</sequence>
<dbReference type="RefSeq" id="WP_003395943.1">
    <property type="nucleotide sequence ID" value="NZ_APCD01000004.1"/>
</dbReference>
<reference evidence="9 10" key="2">
    <citation type="journal article" date="2015" name="Genome Announc.">
        <title>Genome Sequence of Anoxybacillus flavithermus Strain AK1, a Thermophile Isolated from a Hot Spring in Saudi Arabia.</title>
        <authorList>
            <person name="Khalil A."/>
            <person name="Sivakumar N."/>
            <person name="Qarawi S."/>
        </authorList>
    </citation>
    <scope>NUCLEOTIDE SEQUENCE [LARGE SCALE GENOMIC DNA]</scope>
    <source>
        <strain evidence="9 10">AK1</strain>
    </source>
</reference>
<feature type="domain" description="EamA" evidence="8">
    <location>
        <begin position="6"/>
        <end position="144"/>
    </location>
</feature>
<feature type="transmembrane region" description="Helical" evidence="7">
    <location>
        <begin position="35"/>
        <end position="60"/>
    </location>
</feature>
<feature type="transmembrane region" description="Helical" evidence="7">
    <location>
        <begin position="216"/>
        <end position="238"/>
    </location>
</feature>
<dbReference type="InterPro" id="IPR037185">
    <property type="entry name" value="EmrE-like"/>
</dbReference>
<dbReference type="AlphaFoldDB" id="M8D6U5"/>
<evidence type="ECO:0000256" key="3">
    <source>
        <dbReference type="ARBA" id="ARBA00022475"/>
    </source>
</evidence>
<keyword evidence="4 7" id="KW-0812">Transmembrane</keyword>
<evidence type="ECO:0000256" key="4">
    <source>
        <dbReference type="ARBA" id="ARBA00022692"/>
    </source>
</evidence>
<feature type="transmembrane region" description="Helical" evidence="7">
    <location>
        <begin position="274"/>
        <end position="291"/>
    </location>
</feature>
<evidence type="ECO:0000259" key="8">
    <source>
        <dbReference type="Pfam" id="PF00892"/>
    </source>
</evidence>
<keyword evidence="3" id="KW-1003">Cell membrane</keyword>
<organism evidence="9 10">
    <name type="scientific">Anoxybacillus flavithermus AK1</name>
    <dbReference type="NCBI Taxonomy" id="1297581"/>
    <lineage>
        <taxon>Bacteria</taxon>
        <taxon>Bacillati</taxon>
        <taxon>Bacillota</taxon>
        <taxon>Bacilli</taxon>
        <taxon>Bacillales</taxon>
        <taxon>Anoxybacillaceae</taxon>
        <taxon>Anoxybacillus</taxon>
    </lineage>
</organism>
<dbReference type="PATRIC" id="fig|1297581.3.peg.963"/>
<keyword evidence="6 7" id="KW-0472">Membrane</keyword>
<feature type="transmembrane region" description="Helical" evidence="7">
    <location>
        <begin position="7"/>
        <end position="29"/>
    </location>
</feature>
<feature type="domain" description="EamA" evidence="8">
    <location>
        <begin position="159"/>
        <end position="290"/>
    </location>
</feature>
<proteinExistence type="inferred from homology"/>
<protein>
    <recommendedName>
        <fullName evidence="8">EamA domain-containing protein</fullName>
    </recommendedName>
</protein>
<comment type="subcellular location">
    <subcellularLocation>
        <location evidence="1">Cell membrane</location>
        <topology evidence="1">Multi-pass membrane protein</topology>
    </subcellularLocation>
</comment>
<dbReference type="SUPFAM" id="SSF103481">
    <property type="entry name" value="Multidrug resistance efflux transporter EmrE"/>
    <property type="match status" value="2"/>
</dbReference>
<keyword evidence="5 7" id="KW-1133">Transmembrane helix</keyword>
<feature type="transmembrane region" description="Helical" evidence="7">
    <location>
        <begin position="72"/>
        <end position="93"/>
    </location>
</feature>
<comment type="similarity">
    <text evidence="2">Belongs to the EamA transporter family.</text>
</comment>
<gene>
    <name evidence="9" type="ORF">H919_04699</name>
</gene>
<dbReference type="PANTHER" id="PTHR32322:SF18">
    <property type="entry name" value="S-ADENOSYLMETHIONINE_S-ADENOSYLHOMOCYSTEINE TRANSPORTER"/>
    <property type="match status" value="1"/>
</dbReference>
<reference evidence="9 10" key="1">
    <citation type="submission" date="2013-03" db="EMBL/GenBank/DDBJ databases">
        <title>Assembly of a new bacterial strain Anoxybacillus flavithermus AK1.</title>
        <authorList>
            <person name="Rajan I."/>
            <person name="PoliReddy D."/>
            <person name="Sugumar T."/>
            <person name="Rathinam K."/>
            <person name="Alqarawi S."/>
            <person name="Khalil A.B."/>
            <person name="Sivakumar N."/>
        </authorList>
    </citation>
    <scope>NUCLEOTIDE SEQUENCE [LARGE SCALE GENOMIC DNA]</scope>
    <source>
        <strain evidence="9 10">AK1</strain>
    </source>
</reference>
<feature type="transmembrane region" description="Helical" evidence="7">
    <location>
        <begin position="250"/>
        <end position="268"/>
    </location>
</feature>
<evidence type="ECO:0000256" key="7">
    <source>
        <dbReference type="SAM" id="Phobius"/>
    </source>
</evidence>
<evidence type="ECO:0000256" key="1">
    <source>
        <dbReference type="ARBA" id="ARBA00004651"/>
    </source>
</evidence>
<dbReference type="Pfam" id="PF00892">
    <property type="entry name" value="EamA"/>
    <property type="match status" value="2"/>
</dbReference>
<evidence type="ECO:0000256" key="6">
    <source>
        <dbReference type="ARBA" id="ARBA00023136"/>
    </source>
</evidence>
<comment type="caution">
    <text evidence="9">The sequence shown here is derived from an EMBL/GenBank/DDBJ whole genome shotgun (WGS) entry which is preliminary data.</text>
</comment>